<dbReference type="PROSITE" id="PS51257">
    <property type="entry name" value="PROKAR_LIPOPROTEIN"/>
    <property type="match status" value="1"/>
</dbReference>
<keyword evidence="3" id="KW-0998">Cell outer membrane</keyword>
<name>A0A0S7EBD6_9FLAO</name>
<accession>A0A0S7EBD6</accession>
<dbReference type="RefSeq" id="WP_006260224.1">
    <property type="nucleotide sequence ID" value="NZ_BCMQ01000007.1"/>
</dbReference>
<dbReference type="KEGG" id="mod:AS202_01485"/>
<dbReference type="InterPro" id="IPR039565">
    <property type="entry name" value="BamD-like"/>
</dbReference>
<protein>
    <submittedName>
        <fullName evidence="4">Uncharacterized protein</fullName>
    </submittedName>
</protein>
<dbReference type="eggNOG" id="COG4105">
    <property type="taxonomic scope" value="Bacteria"/>
</dbReference>
<sequence>MKKYIGLSILMLSIASCGPMQKALKSEDYEYKKEVANQFFEKGKYRNAIRLYEQLETVYRANPKAEDMFFNFAEATYLTKDYELSGFRFKNFAATYPRSDKREEALLKEIKSGVALSPVYSLDQRVTYDVIDKLQKFIDQYPGSNFVFEANSIMQEMNEKIERKTYENAKQLNTIGDWTRNYNAAIVALDNFIYDYPGTKYKEDALFYKFDSAYKLAMNSVHYKMEERLNTAKSMYDVLVRFNAETKYKKQADGMLENIQEELAKFSK</sequence>
<dbReference type="SUPFAM" id="SSF48452">
    <property type="entry name" value="TPR-like"/>
    <property type="match status" value="1"/>
</dbReference>
<dbReference type="Pfam" id="PF13525">
    <property type="entry name" value="YfiO"/>
    <property type="match status" value="2"/>
</dbReference>
<evidence type="ECO:0000256" key="3">
    <source>
        <dbReference type="ARBA" id="ARBA00023237"/>
    </source>
</evidence>
<evidence type="ECO:0000313" key="4">
    <source>
        <dbReference type="EMBL" id="ALU24920.1"/>
    </source>
</evidence>
<gene>
    <name evidence="4" type="ORF">AS202_01485</name>
</gene>
<dbReference type="Gene3D" id="1.25.40.10">
    <property type="entry name" value="Tetratricopeptide repeat domain"/>
    <property type="match status" value="1"/>
</dbReference>
<reference evidence="4 5" key="1">
    <citation type="journal article" date="2016" name="J. Zhejiang Univ. Sci. B">
        <title>Antibiotic resistance mechanisms of Myroides sp.</title>
        <authorList>
            <person name="Hu S."/>
            <person name="Yuan S."/>
            <person name="Qu H."/>
            <person name="Jiang T."/>
            <person name="Zhou Y."/>
            <person name="Wang M."/>
            <person name="Ming D."/>
        </authorList>
    </citation>
    <scope>NUCLEOTIDE SEQUENCE [LARGE SCALE GENOMIC DNA]</scope>
    <source>
        <strain evidence="4 5">PR63039</strain>
    </source>
</reference>
<organism evidence="4 5">
    <name type="scientific">Myroides odoratimimus</name>
    <dbReference type="NCBI Taxonomy" id="76832"/>
    <lineage>
        <taxon>Bacteria</taxon>
        <taxon>Pseudomonadati</taxon>
        <taxon>Bacteroidota</taxon>
        <taxon>Flavobacteriia</taxon>
        <taxon>Flavobacteriales</taxon>
        <taxon>Flavobacteriaceae</taxon>
        <taxon>Myroides</taxon>
    </lineage>
</organism>
<keyword evidence="2" id="KW-0472">Membrane</keyword>
<evidence type="ECO:0000313" key="5">
    <source>
        <dbReference type="Proteomes" id="UP000069030"/>
    </source>
</evidence>
<dbReference type="InterPro" id="IPR011990">
    <property type="entry name" value="TPR-like_helical_dom_sf"/>
</dbReference>
<dbReference type="NCBIfam" id="TIGR03302">
    <property type="entry name" value="OM_YfiO"/>
    <property type="match status" value="1"/>
</dbReference>
<evidence type="ECO:0000256" key="1">
    <source>
        <dbReference type="ARBA" id="ARBA00022729"/>
    </source>
</evidence>
<dbReference type="InterPro" id="IPR017689">
    <property type="entry name" value="BamD"/>
</dbReference>
<dbReference type="EMBL" id="CP013690">
    <property type="protein sequence ID" value="ALU24920.1"/>
    <property type="molecule type" value="Genomic_DNA"/>
</dbReference>
<proteinExistence type="predicted"/>
<keyword evidence="1" id="KW-0732">Signal</keyword>
<dbReference type="Proteomes" id="UP000069030">
    <property type="component" value="Chromosome"/>
</dbReference>
<dbReference type="AlphaFoldDB" id="A0A0S7EBD6"/>
<evidence type="ECO:0000256" key="2">
    <source>
        <dbReference type="ARBA" id="ARBA00023136"/>
    </source>
</evidence>